<dbReference type="GO" id="GO:0070181">
    <property type="term" value="F:small ribosomal subunit rRNA binding"/>
    <property type="evidence" value="ECO:0007669"/>
    <property type="project" value="TreeGrafter"/>
</dbReference>
<proteinExistence type="inferred from homology"/>
<dbReference type="Pfam" id="PF01084">
    <property type="entry name" value="Ribosomal_S18"/>
    <property type="match status" value="1"/>
</dbReference>
<keyword evidence="4" id="KW-0699">rRNA-binding</keyword>
<dbReference type="Gene3D" id="4.10.640.10">
    <property type="entry name" value="Ribosomal protein S18"/>
    <property type="match status" value="1"/>
</dbReference>
<evidence type="ECO:0000256" key="3">
    <source>
        <dbReference type="ARBA" id="ARBA00023274"/>
    </source>
</evidence>
<dbReference type="EMBL" id="PFLC01000001">
    <property type="protein sequence ID" value="PIY63410.1"/>
    <property type="molecule type" value="Genomic_DNA"/>
</dbReference>
<dbReference type="GO" id="GO:0003735">
    <property type="term" value="F:structural constituent of ribosome"/>
    <property type="evidence" value="ECO:0007669"/>
    <property type="project" value="InterPro"/>
</dbReference>
<evidence type="ECO:0000256" key="1">
    <source>
        <dbReference type="ARBA" id="ARBA00005589"/>
    </source>
</evidence>
<dbReference type="GO" id="GO:0006412">
    <property type="term" value="P:translation"/>
    <property type="evidence" value="ECO:0007669"/>
    <property type="project" value="UniProtKB-UniRule"/>
</dbReference>
<reference evidence="7" key="1">
    <citation type="submission" date="2017-09" db="EMBL/GenBank/DDBJ databases">
        <title>Depth-based differentiation of microbial function through sediment-hosted aquifers and enrichment of novel symbionts in the deep terrestrial subsurface.</title>
        <authorList>
            <person name="Probst A.J."/>
            <person name="Ladd B."/>
            <person name="Jarett J.K."/>
            <person name="Geller-Mcgrath D.E."/>
            <person name="Sieber C.M.K."/>
            <person name="Emerson J.B."/>
            <person name="Anantharaman K."/>
            <person name="Thomas B.C."/>
            <person name="Malmstrom R."/>
            <person name="Stieglmeier M."/>
            <person name="Klingl A."/>
            <person name="Woyke T."/>
            <person name="Ryan C.M."/>
            <person name="Banfield J.F."/>
        </authorList>
    </citation>
    <scope>NUCLEOTIDE SEQUENCE [LARGE SCALE GENOMIC DNA]</scope>
</reference>
<comment type="similarity">
    <text evidence="1 4 5">Belongs to the bacterial ribosomal protein bS18 family.</text>
</comment>
<dbReference type="Proteomes" id="UP000230973">
    <property type="component" value="Unassembled WGS sequence"/>
</dbReference>
<comment type="caution">
    <text evidence="6">The sequence shown here is derived from an EMBL/GenBank/DDBJ whole genome shotgun (WGS) entry which is preliminary data.</text>
</comment>
<dbReference type="HAMAP" id="MF_00270">
    <property type="entry name" value="Ribosomal_bS18"/>
    <property type="match status" value="1"/>
</dbReference>
<evidence type="ECO:0000256" key="2">
    <source>
        <dbReference type="ARBA" id="ARBA00022980"/>
    </source>
</evidence>
<sequence>MRRHKKDDVIARQRHCWFCINGTKAIDYKDLGTLRRYISSFGKIVPRRRSGVCALHQRKLATAIKRARIMALLPFTTR</sequence>
<name>A0A2M7QC19_9BACT</name>
<evidence type="ECO:0000313" key="7">
    <source>
        <dbReference type="Proteomes" id="UP000230973"/>
    </source>
</evidence>
<dbReference type="GO" id="GO:0022627">
    <property type="term" value="C:cytosolic small ribosomal subunit"/>
    <property type="evidence" value="ECO:0007669"/>
    <property type="project" value="TreeGrafter"/>
</dbReference>
<dbReference type="SUPFAM" id="SSF46911">
    <property type="entry name" value="Ribosomal protein S18"/>
    <property type="match status" value="1"/>
</dbReference>
<comment type="subunit">
    <text evidence="4">Part of the 30S ribosomal subunit. Forms a tight heterodimer with protein bS6.</text>
</comment>
<organism evidence="6 7">
    <name type="scientific">Candidatus Uhrbacteria bacterium CG_4_10_14_0_8_um_filter_58_22</name>
    <dbReference type="NCBI Taxonomy" id="1975029"/>
    <lineage>
        <taxon>Bacteria</taxon>
        <taxon>Candidatus Uhriibacteriota</taxon>
    </lineage>
</organism>
<dbReference type="NCBIfam" id="TIGR00165">
    <property type="entry name" value="S18"/>
    <property type="match status" value="1"/>
</dbReference>
<dbReference type="PRINTS" id="PR00974">
    <property type="entry name" value="RIBOSOMALS18"/>
</dbReference>
<dbReference type="PANTHER" id="PTHR13479:SF40">
    <property type="entry name" value="SMALL RIBOSOMAL SUBUNIT PROTEIN BS18M"/>
    <property type="match status" value="1"/>
</dbReference>
<evidence type="ECO:0000256" key="5">
    <source>
        <dbReference type="RuleBase" id="RU003910"/>
    </source>
</evidence>
<evidence type="ECO:0000313" key="6">
    <source>
        <dbReference type="EMBL" id="PIY63410.1"/>
    </source>
</evidence>
<dbReference type="PANTHER" id="PTHR13479">
    <property type="entry name" value="30S RIBOSOMAL PROTEIN S18"/>
    <property type="match status" value="1"/>
</dbReference>
<gene>
    <name evidence="4 6" type="primary">rpsR</name>
    <name evidence="6" type="ORF">COY93_00030</name>
</gene>
<keyword evidence="4" id="KW-0694">RNA-binding</keyword>
<protein>
    <recommendedName>
        <fullName evidence="4">Small ribosomal subunit protein bS18</fullName>
    </recommendedName>
</protein>
<dbReference type="AlphaFoldDB" id="A0A2M7QC19"/>
<accession>A0A2M7QC19</accession>
<evidence type="ECO:0000256" key="4">
    <source>
        <dbReference type="HAMAP-Rule" id="MF_00270"/>
    </source>
</evidence>
<comment type="function">
    <text evidence="4">Binds as a heterodimer with protein bS6 to the central domain of the 16S rRNA, where it helps stabilize the platform of the 30S subunit.</text>
</comment>
<dbReference type="InterPro" id="IPR001648">
    <property type="entry name" value="Ribosomal_bS18"/>
</dbReference>
<keyword evidence="2 4" id="KW-0689">Ribosomal protein</keyword>
<keyword evidence="3 4" id="KW-0687">Ribonucleoprotein</keyword>
<dbReference type="InterPro" id="IPR036870">
    <property type="entry name" value="Ribosomal_bS18_sf"/>
</dbReference>